<keyword evidence="16" id="KW-1185">Reference proteome</keyword>
<dbReference type="Gene3D" id="1.10.1760.20">
    <property type="match status" value="1"/>
</dbReference>
<dbReference type="PANTHER" id="PTHR43627">
    <property type="match status" value="1"/>
</dbReference>
<protein>
    <recommendedName>
        <fullName evidence="14">Cobalt transport protein CbiM</fullName>
    </recommendedName>
    <alternativeName>
        <fullName evidence="14">Energy-coupling factor transporter probable substrate-capture protein CbiM</fullName>
        <shortName evidence="14">ECF transporter S component CbiM</shortName>
    </alternativeName>
</protein>
<dbReference type="GO" id="GO:0043190">
    <property type="term" value="C:ATP-binding cassette (ABC) transporter complex"/>
    <property type="evidence" value="ECO:0007669"/>
    <property type="project" value="InterPro"/>
</dbReference>
<keyword evidence="10 14" id="KW-0406">Ion transport</keyword>
<keyword evidence="8" id="KW-0732">Signal</keyword>
<reference evidence="15 16" key="1">
    <citation type="submission" date="2015-09" db="EMBL/GenBank/DDBJ databases">
        <title>Draft genome sequence of a Caloramator mitchellensis, a moderate thermophile from the Great Artesian Basin of Australia.</title>
        <authorList>
            <person name="Patel B.K."/>
        </authorList>
    </citation>
    <scope>NUCLEOTIDE SEQUENCE [LARGE SCALE GENOMIC DNA]</scope>
    <source>
        <strain evidence="15 16">VF08</strain>
    </source>
</reference>
<dbReference type="FunFam" id="1.10.1760.20:FF:000001">
    <property type="entry name" value="Cobalt transport protein CbiM"/>
    <property type="match status" value="1"/>
</dbReference>
<name>A0A0R3JR74_CALMK</name>
<feature type="transmembrane region" description="Helical" evidence="14">
    <location>
        <begin position="160"/>
        <end position="182"/>
    </location>
</feature>
<comment type="subunit">
    <text evidence="14">Forms an energy-coupling factor (ECF) transporter complex composed of an ATP-binding protein (A component, CbiO), a transmembrane protein (T component, CbiQ) and 2 possible substrate-capture proteins (S components, CbiM and CbiN) of unknown stoichimetry.</text>
</comment>
<dbReference type="UniPathway" id="UPA00148"/>
<feature type="transmembrane region" description="Helical" evidence="14">
    <location>
        <begin position="31"/>
        <end position="50"/>
    </location>
</feature>
<evidence type="ECO:0000256" key="8">
    <source>
        <dbReference type="ARBA" id="ARBA00022729"/>
    </source>
</evidence>
<evidence type="ECO:0000256" key="13">
    <source>
        <dbReference type="ARBA" id="ARBA00060918"/>
    </source>
</evidence>
<evidence type="ECO:0000256" key="14">
    <source>
        <dbReference type="HAMAP-Rule" id="MF_01462"/>
    </source>
</evidence>
<comment type="caution">
    <text evidence="15">The sequence shown here is derived from an EMBL/GenBank/DDBJ whole genome shotgun (WGS) entry which is preliminary data.</text>
</comment>
<dbReference type="Proteomes" id="UP000052015">
    <property type="component" value="Unassembled WGS sequence"/>
</dbReference>
<evidence type="ECO:0000256" key="5">
    <source>
        <dbReference type="ARBA" id="ARBA00022475"/>
    </source>
</evidence>
<evidence type="ECO:0000256" key="2">
    <source>
        <dbReference type="ARBA" id="ARBA00004953"/>
    </source>
</evidence>
<comment type="pathway">
    <text evidence="2 14">Cofactor biosynthesis; adenosylcobalamin biosynthesis.</text>
</comment>
<dbReference type="GO" id="GO:0015087">
    <property type="term" value="F:cobalt ion transmembrane transporter activity"/>
    <property type="evidence" value="ECO:0007669"/>
    <property type="project" value="UniProtKB-UniRule"/>
</dbReference>
<evidence type="ECO:0000256" key="9">
    <source>
        <dbReference type="ARBA" id="ARBA00022989"/>
    </source>
</evidence>
<dbReference type="PATRIC" id="fig|908809.3.peg.2289"/>
<dbReference type="NCBIfam" id="NF006184">
    <property type="entry name" value="PRK08319.1"/>
    <property type="match status" value="1"/>
</dbReference>
<accession>A0A0R3JR74</accession>
<keyword evidence="6 14" id="KW-0169">Cobalamin biosynthesis</keyword>
<dbReference type="STRING" id="908809.ABG79_02302"/>
<evidence type="ECO:0000256" key="3">
    <source>
        <dbReference type="ARBA" id="ARBA00022426"/>
    </source>
</evidence>
<comment type="subcellular location">
    <subcellularLocation>
        <location evidence="1">Cell inner membrane</location>
        <topology evidence="1">Multi-pass membrane protein</topology>
    </subcellularLocation>
    <subcellularLocation>
        <location evidence="14">Cell membrane</location>
        <topology evidence="14">Multi-pass membrane protein</topology>
    </subcellularLocation>
</comment>
<keyword evidence="7 14" id="KW-0812">Transmembrane</keyword>
<organism evidence="15 16">
    <name type="scientific">Caloramator mitchellensis</name>
    <dbReference type="NCBI Taxonomy" id="908809"/>
    <lineage>
        <taxon>Bacteria</taxon>
        <taxon>Bacillati</taxon>
        <taxon>Bacillota</taxon>
        <taxon>Clostridia</taxon>
        <taxon>Eubacteriales</taxon>
        <taxon>Clostridiaceae</taxon>
        <taxon>Caloramator</taxon>
    </lineage>
</organism>
<evidence type="ECO:0000256" key="7">
    <source>
        <dbReference type="ARBA" id="ARBA00022692"/>
    </source>
</evidence>
<comment type="function">
    <text evidence="14">Part of the energy-coupling factor (ECF) transporter complex CbiMNOQ involved in cobalt import.</text>
</comment>
<gene>
    <name evidence="14 15" type="primary">cbiM</name>
    <name evidence="15" type="ORF">ABG79_02302</name>
</gene>
<dbReference type="InterPro" id="IPR002751">
    <property type="entry name" value="CbiM/NikMN"/>
</dbReference>
<evidence type="ECO:0000256" key="1">
    <source>
        <dbReference type="ARBA" id="ARBA00004429"/>
    </source>
</evidence>
<feature type="transmembrane region" description="Helical" evidence="14">
    <location>
        <begin position="194"/>
        <end position="220"/>
    </location>
</feature>
<evidence type="ECO:0000256" key="12">
    <source>
        <dbReference type="ARBA" id="ARBA00023285"/>
    </source>
</evidence>
<evidence type="ECO:0000256" key="6">
    <source>
        <dbReference type="ARBA" id="ARBA00022573"/>
    </source>
</evidence>
<evidence type="ECO:0000313" key="15">
    <source>
        <dbReference type="EMBL" id="KRQ85928.1"/>
    </source>
</evidence>
<dbReference type="NCBIfam" id="TIGR00123">
    <property type="entry name" value="cbiM"/>
    <property type="match status" value="1"/>
</dbReference>
<dbReference type="Pfam" id="PF01891">
    <property type="entry name" value="CbiM"/>
    <property type="match status" value="1"/>
</dbReference>
<feature type="transmembrane region" description="Helical" evidence="14">
    <location>
        <begin position="62"/>
        <end position="79"/>
    </location>
</feature>
<dbReference type="AlphaFoldDB" id="A0A0R3JR74"/>
<evidence type="ECO:0000256" key="4">
    <source>
        <dbReference type="ARBA" id="ARBA00022448"/>
    </source>
</evidence>
<evidence type="ECO:0000256" key="10">
    <source>
        <dbReference type="ARBA" id="ARBA00023065"/>
    </source>
</evidence>
<comment type="similarity">
    <text evidence="13 14">Belongs to the CbiM family.</text>
</comment>
<evidence type="ECO:0000313" key="16">
    <source>
        <dbReference type="Proteomes" id="UP000052015"/>
    </source>
</evidence>
<dbReference type="OrthoDB" id="9809846at2"/>
<dbReference type="PANTHER" id="PTHR43627:SF1">
    <property type="entry name" value="COBALT TRANSPORT PROTEIN CBIM"/>
    <property type="match status" value="1"/>
</dbReference>
<sequence length="238" mass="25852">MKRILFISIFLILQSFSTAHAMHIMEGFLPLHWAVFYFALCIPIIILGVRKITKLIKADNEVKLMLALCGAYIFLLSALKLPSITGSSSHPTGVGLSAILFGPLVSSVLSMIVLFFQAVFLAHGGITTLGANTFSMGIVGPFAAYFTFKLLKQKNLKMAVFVSAMIGDLLTYVTTALQLSIAFPGKAGGILESFIKFSAIFAITQIPLAIIEGLVTVIIYDYIQRYFSNGIELGGEKI</sequence>
<keyword evidence="4 14" id="KW-0813">Transport</keyword>
<keyword evidence="12 14" id="KW-0170">Cobalt</keyword>
<evidence type="ECO:0000256" key="11">
    <source>
        <dbReference type="ARBA" id="ARBA00023136"/>
    </source>
</evidence>
<proteinExistence type="inferred from homology"/>
<feature type="transmembrane region" description="Helical" evidence="14">
    <location>
        <begin position="99"/>
        <end position="122"/>
    </location>
</feature>
<keyword evidence="11 14" id="KW-0472">Membrane</keyword>
<feature type="transmembrane region" description="Helical" evidence="14">
    <location>
        <begin position="129"/>
        <end position="148"/>
    </location>
</feature>
<keyword evidence="9 14" id="KW-1133">Transmembrane helix</keyword>
<dbReference type="GO" id="GO:0009236">
    <property type="term" value="P:cobalamin biosynthetic process"/>
    <property type="evidence" value="ECO:0007669"/>
    <property type="project" value="UniProtKB-UniRule"/>
</dbReference>
<keyword evidence="3 14" id="KW-0171">Cobalt transport</keyword>
<dbReference type="EMBL" id="LKHP01000020">
    <property type="protein sequence ID" value="KRQ85928.1"/>
    <property type="molecule type" value="Genomic_DNA"/>
</dbReference>
<dbReference type="RefSeq" id="WP_057979584.1">
    <property type="nucleotide sequence ID" value="NZ_LKHP01000020.1"/>
</dbReference>
<dbReference type="HAMAP" id="MF_01462">
    <property type="entry name" value="CbiM"/>
    <property type="match status" value="1"/>
</dbReference>
<keyword evidence="5 14" id="KW-1003">Cell membrane</keyword>
<dbReference type="InterPro" id="IPR018024">
    <property type="entry name" value="CbiM"/>
</dbReference>